<dbReference type="InterPro" id="IPR000835">
    <property type="entry name" value="HTH_MarR-typ"/>
</dbReference>
<reference evidence="2" key="1">
    <citation type="submission" date="2020-02" db="EMBL/GenBank/DDBJ databases">
        <authorList>
            <person name="Meier V. D."/>
        </authorList>
    </citation>
    <scope>NUCLEOTIDE SEQUENCE</scope>
    <source>
        <strain evidence="2">AVDCRST_MAG60</strain>
    </source>
</reference>
<name>A0A6J4P5Y3_9ACTN</name>
<dbReference type="PANTHER" id="PTHR33164">
    <property type="entry name" value="TRANSCRIPTIONAL REGULATOR, MARR FAMILY"/>
    <property type="match status" value="1"/>
</dbReference>
<proteinExistence type="predicted"/>
<accession>A0A6J4P5Y3</accession>
<dbReference type="SUPFAM" id="SSF46785">
    <property type="entry name" value="Winged helix' DNA-binding domain"/>
    <property type="match status" value="1"/>
</dbReference>
<evidence type="ECO:0000259" key="1">
    <source>
        <dbReference type="PROSITE" id="PS50995"/>
    </source>
</evidence>
<gene>
    <name evidence="2" type="ORF">AVDCRST_MAG60-2404</name>
</gene>
<dbReference type="Gene3D" id="1.10.10.10">
    <property type="entry name" value="Winged helix-like DNA-binding domain superfamily/Winged helix DNA-binding domain"/>
    <property type="match status" value="1"/>
</dbReference>
<dbReference type="InterPro" id="IPR036388">
    <property type="entry name" value="WH-like_DNA-bd_sf"/>
</dbReference>
<dbReference type="PROSITE" id="PS50995">
    <property type="entry name" value="HTH_MARR_2"/>
    <property type="match status" value="1"/>
</dbReference>
<dbReference type="InterPro" id="IPR036390">
    <property type="entry name" value="WH_DNA-bd_sf"/>
</dbReference>
<organism evidence="2">
    <name type="scientific">uncultured Nocardioides sp</name>
    <dbReference type="NCBI Taxonomy" id="198441"/>
    <lineage>
        <taxon>Bacteria</taxon>
        <taxon>Bacillati</taxon>
        <taxon>Actinomycetota</taxon>
        <taxon>Actinomycetes</taxon>
        <taxon>Propionibacteriales</taxon>
        <taxon>Nocardioidaceae</taxon>
        <taxon>Nocardioides</taxon>
        <taxon>environmental samples</taxon>
    </lineage>
</organism>
<dbReference type="InterPro" id="IPR039422">
    <property type="entry name" value="MarR/SlyA-like"/>
</dbReference>
<feature type="domain" description="HTH marR-type" evidence="1">
    <location>
        <begin position="1"/>
        <end position="149"/>
    </location>
</feature>
<dbReference type="PANTHER" id="PTHR33164:SF43">
    <property type="entry name" value="HTH-TYPE TRANSCRIPTIONAL REPRESSOR YETL"/>
    <property type="match status" value="1"/>
</dbReference>
<dbReference type="SMART" id="SM00347">
    <property type="entry name" value="HTH_MARR"/>
    <property type="match status" value="1"/>
</dbReference>
<evidence type="ECO:0000313" key="2">
    <source>
        <dbReference type="EMBL" id="CAA9406692.1"/>
    </source>
</evidence>
<dbReference type="GO" id="GO:0003700">
    <property type="term" value="F:DNA-binding transcription factor activity"/>
    <property type="evidence" value="ECO:0007669"/>
    <property type="project" value="InterPro"/>
</dbReference>
<dbReference type="GO" id="GO:0006950">
    <property type="term" value="P:response to stress"/>
    <property type="evidence" value="ECO:0007669"/>
    <property type="project" value="TreeGrafter"/>
</dbReference>
<protein>
    <recommendedName>
        <fullName evidence="1">HTH marR-type domain-containing protein</fullName>
    </recommendedName>
</protein>
<sequence>MPSSEEAPATAFAASWRQTGSLEALRECTDVGGRVRGVVARQAGLSESELIALEHLVKGPLGPAELSRLLDVSTAAGTGIVDRLASHGHVTRSPHAQDRRRTQVLVTPSGREEVLRRLLPMFRALRELDDSFDESERAVVERYLRGATEAFRQVTEPSTQALP</sequence>
<dbReference type="EMBL" id="CADCUN010000264">
    <property type="protein sequence ID" value="CAA9406692.1"/>
    <property type="molecule type" value="Genomic_DNA"/>
</dbReference>
<dbReference type="AlphaFoldDB" id="A0A6J4P5Y3"/>
<dbReference type="Pfam" id="PF12802">
    <property type="entry name" value="MarR_2"/>
    <property type="match status" value="1"/>
</dbReference>